<dbReference type="InterPro" id="IPR007462">
    <property type="entry name" value="COV1-like"/>
</dbReference>
<feature type="transmembrane region" description="Helical" evidence="1">
    <location>
        <begin position="73"/>
        <end position="94"/>
    </location>
</feature>
<keyword evidence="1" id="KW-1133">Transmembrane helix</keyword>
<gene>
    <name evidence="2" type="ORF">ZOSMA_38G00110</name>
</gene>
<proteinExistence type="predicted"/>
<dbReference type="PANTHER" id="PTHR31876:SF22">
    <property type="entry name" value="COV1-LIKE PROTEIN"/>
    <property type="match status" value="1"/>
</dbReference>
<dbReference type="OrthoDB" id="534431at2759"/>
<evidence type="ECO:0000256" key="1">
    <source>
        <dbReference type="SAM" id="Phobius"/>
    </source>
</evidence>
<dbReference type="EMBL" id="LFYR01001193">
    <property type="protein sequence ID" value="KMZ63904.1"/>
    <property type="molecule type" value="Genomic_DNA"/>
</dbReference>
<keyword evidence="1" id="KW-0812">Transmembrane</keyword>
<evidence type="ECO:0000313" key="3">
    <source>
        <dbReference type="Proteomes" id="UP000036987"/>
    </source>
</evidence>
<dbReference type="AlphaFoldDB" id="A0A0K9P4H7"/>
<comment type="caution">
    <text evidence="2">The sequence shown here is derived from an EMBL/GenBank/DDBJ whole genome shotgun (WGS) entry which is preliminary data.</text>
</comment>
<dbReference type="OMA" id="GREACCK"/>
<evidence type="ECO:0000313" key="2">
    <source>
        <dbReference type="EMBL" id="KMZ63904.1"/>
    </source>
</evidence>
<reference evidence="3" key="1">
    <citation type="journal article" date="2016" name="Nature">
        <title>The genome of the seagrass Zostera marina reveals angiosperm adaptation to the sea.</title>
        <authorList>
            <person name="Olsen J.L."/>
            <person name="Rouze P."/>
            <person name="Verhelst B."/>
            <person name="Lin Y.-C."/>
            <person name="Bayer T."/>
            <person name="Collen J."/>
            <person name="Dattolo E."/>
            <person name="De Paoli E."/>
            <person name="Dittami S."/>
            <person name="Maumus F."/>
            <person name="Michel G."/>
            <person name="Kersting A."/>
            <person name="Lauritano C."/>
            <person name="Lohaus R."/>
            <person name="Toepel M."/>
            <person name="Tonon T."/>
            <person name="Vanneste K."/>
            <person name="Amirebrahimi M."/>
            <person name="Brakel J."/>
            <person name="Bostroem C."/>
            <person name="Chovatia M."/>
            <person name="Grimwood J."/>
            <person name="Jenkins J.W."/>
            <person name="Jueterbock A."/>
            <person name="Mraz A."/>
            <person name="Stam W.T."/>
            <person name="Tice H."/>
            <person name="Bornberg-Bauer E."/>
            <person name="Green P.J."/>
            <person name="Pearson G.A."/>
            <person name="Procaccini G."/>
            <person name="Duarte C.M."/>
            <person name="Schmutz J."/>
            <person name="Reusch T.B.H."/>
            <person name="Van de Peer Y."/>
        </authorList>
    </citation>
    <scope>NUCLEOTIDE SEQUENCE [LARGE SCALE GENOMIC DNA]</scope>
    <source>
        <strain evidence="3">cv. Finnish</strain>
    </source>
</reference>
<organism evidence="2 3">
    <name type="scientific">Zostera marina</name>
    <name type="common">Eelgrass</name>
    <dbReference type="NCBI Taxonomy" id="29655"/>
    <lineage>
        <taxon>Eukaryota</taxon>
        <taxon>Viridiplantae</taxon>
        <taxon>Streptophyta</taxon>
        <taxon>Embryophyta</taxon>
        <taxon>Tracheophyta</taxon>
        <taxon>Spermatophyta</taxon>
        <taxon>Magnoliopsida</taxon>
        <taxon>Liliopsida</taxon>
        <taxon>Zosteraceae</taxon>
        <taxon>Zostera</taxon>
    </lineage>
</organism>
<dbReference type="Proteomes" id="UP000036987">
    <property type="component" value="Unassembled WGS sequence"/>
</dbReference>
<name>A0A0K9P4H7_ZOSMR</name>
<dbReference type="PANTHER" id="PTHR31876">
    <property type="entry name" value="COV-LIKE PROTEIN 1"/>
    <property type="match status" value="1"/>
</dbReference>
<accession>A0A0K9P4H7</accession>
<sequence length="262" mass="29291">MGEERAMGSRERDRELLIVAGDEGATAVDAVFSGTAIPHSSGSPASFHHHPPHRKSGGEAFYNVMQSWASKKFMTGCVILLPMAITFYVTWWFICFVDGFFSPIYAHLGINIFGLGFITSFTFIFLVGMFMSSWLGASVLSLGECLIKRMPFVRHIYNASKQISSAISPDQKTQAFKEVVIIRHPRIGEYAFGFITSTVTLQTYSDEEELFCVYVPTNHLYIGDIFMISSKDIIRPTLSVREGIEIVVSVGMSMPRILRTSR</sequence>
<keyword evidence="1" id="KW-0472">Membrane</keyword>
<dbReference type="Pfam" id="PF04367">
    <property type="entry name" value="DUF502"/>
    <property type="match status" value="1"/>
</dbReference>
<feature type="transmembrane region" description="Helical" evidence="1">
    <location>
        <begin position="114"/>
        <end position="140"/>
    </location>
</feature>
<protein>
    <submittedName>
        <fullName evidence="2">Membrane protein COV-like</fullName>
    </submittedName>
</protein>
<keyword evidence="3" id="KW-1185">Reference proteome</keyword>